<dbReference type="PANTHER" id="PTHR35394:SF5">
    <property type="entry name" value="DUF3176 DOMAIN-CONTAINING PROTEIN"/>
    <property type="match status" value="1"/>
</dbReference>
<evidence type="ECO:0000256" key="1">
    <source>
        <dbReference type="SAM" id="MobiDB-lite"/>
    </source>
</evidence>
<dbReference type="AlphaFoldDB" id="A0A9P9D599"/>
<accession>A0A9P9D599</accession>
<dbReference type="OrthoDB" id="5376804at2759"/>
<gene>
    <name evidence="3" type="ORF">B0J11DRAFT_183854</name>
</gene>
<feature type="transmembrane region" description="Helical" evidence="2">
    <location>
        <begin position="567"/>
        <end position="586"/>
    </location>
</feature>
<feature type="region of interest" description="Disordered" evidence="1">
    <location>
        <begin position="1"/>
        <end position="24"/>
    </location>
</feature>
<feature type="transmembrane region" description="Helical" evidence="2">
    <location>
        <begin position="67"/>
        <end position="91"/>
    </location>
</feature>
<evidence type="ECO:0000313" key="3">
    <source>
        <dbReference type="EMBL" id="KAH7112941.1"/>
    </source>
</evidence>
<feature type="compositionally biased region" description="Polar residues" evidence="1">
    <location>
        <begin position="1"/>
        <end position="21"/>
    </location>
</feature>
<protein>
    <submittedName>
        <fullName evidence="3">Uncharacterized protein</fullName>
    </submittedName>
</protein>
<dbReference type="Pfam" id="PF11374">
    <property type="entry name" value="DUF3176"/>
    <property type="match status" value="1"/>
</dbReference>
<keyword evidence="4" id="KW-1185">Reference proteome</keyword>
<dbReference type="InterPro" id="IPR021514">
    <property type="entry name" value="DUF3176"/>
</dbReference>
<sequence length="658" mass="73858">MDQKPTRYSSSKSPAGQSSDTLADYDDDKITTLVHQKSIDEIETPIAEAFDYERTTHARTRQRFIGWWWEIGGIFVSIVSFALIIAILLVANNKPLATWMLPIQPNSLVSIFSTVSKSALLVPVAGCISELKWKYFATPRKLSHFQAFDDASRGPWGALTFLLRVDIGGSWLGWIGAMATILSLAFEPFTQQSIQLESREVLLHNVTGYVSQAREWSNVNGTAWKLPDKFDQIRTSAVMYMLDLELYVAVAGAIGFLNNTGLQPTLAAPGFYCPAQICRVPEYMTLAACTKCSPTETVGYDGMDYRFRVFGKLDSKADSFTNLTQQDTKDVFRRFPYLGWANASGTAYSTRRREWPKAQSHWNGSDICTTTDIVEGHQIVPGPLGRSGYYNSFDRPESLINNIIKSTNFKSFVGANLLASDSDPCTTRKVKWDFCAIDLCVESHAPRLIKNGIQEAPNVTRVPFSIIANDTRLPDYLQAVVGDGRRPEQNFQIHREGFAQLVDSVDDINWNLIDARNIERPTDPEWTSFHTAISNYLTGRIQSQRNPNITLLPIDAFESEVYVNVEWPWLALPLLVVIIVTLLLFFTARGSSQQDFLFKSSILAVLFHGWDGGAVDHKKEKEGDDWCETEETLFQKGNNVQAILRRDGLGHLKLVKGD</sequence>
<keyword evidence="2" id="KW-1133">Transmembrane helix</keyword>
<reference evidence="3" key="1">
    <citation type="journal article" date="2021" name="Nat. Commun.">
        <title>Genetic determinants of endophytism in the Arabidopsis root mycobiome.</title>
        <authorList>
            <person name="Mesny F."/>
            <person name="Miyauchi S."/>
            <person name="Thiergart T."/>
            <person name="Pickel B."/>
            <person name="Atanasova L."/>
            <person name="Karlsson M."/>
            <person name="Huettel B."/>
            <person name="Barry K.W."/>
            <person name="Haridas S."/>
            <person name="Chen C."/>
            <person name="Bauer D."/>
            <person name="Andreopoulos W."/>
            <person name="Pangilinan J."/>
            <person name="LaButti K."/>
            <person name="Riley R."/>
            <person name="Lipzen A."/>
            <person name="Clum A."/>
            <person name="Drula E."/>
            <person name="Henrissat B."/>
            <person name="Kohler A."/>
            <person name="Grigoriev I.V."/>
            <person name="Martin F.M."/>
            <person name="Hacquard S."/>
        </authorList>
    </citation>
    <scope>NUCLEOTIDE SEQUENCE</scope>
    <source>
        <strain evidence="3">MPI-CAGE-CH-0243</strain>
    </source>
</reference>
<keyword evidence="2" id="KW-0472">Membrane</keyword>
<comment type="caution">
    <text evidence="3">The sequence shown here is derived from an EMBL/GenBank/DDBJ whole genome shotgun (WGS) entry which is preliminary data.</text>
</comment>
<proteinExistence type="predicted"/>
<dbReference type="EMBL" id="JAGMWT010000020">
    <property type="protein sequence ID" value="KAH7112941.1"/>
    <property type="molecule type" value="Genomic_DNA"/>
</dbReference>
<organism evidence="3 4">
    <name type="scientific">Dendryphion nanum</name>
    <dbReference type="NCBI Taxonomy" id="256645"/>
    <lineage>
        <taxon>Eukaryota</taxon>
        <taxon>Fungi</taxon>
        <taxon>Dikarya</taxon>
        <taxon>Ascomycota</taxon>
        <taxon>Pezizomycotina</taxon>
        <taxon>Dothideomycetes</taxon>
        <taxon>Pleosporomycetidae</taxon>
        <taxon>Pleosporales</taxon>
        <taxon>Torulaceae</taxon>
        <taxon>Dendryphion</taxon>
    </lineage>
</organism>
<evidence type="ECO:0000313" key="4">
    <source>
        <dbReference type="Proteomes" id="UP000700596"/>
    </source>
</evidence>
<dbReference type="Proteomes" id="UP000700596">
    <property type="component" value="Unassembled WGS sequence"/>
</dbReference>
<evidence type="ECO:0000256" key="2">
    <source>
        <dbReference type="SAM" id="Phobius"/>
    </source>
</evidence>
<keyword evidence="2" id="KW-0812">Transmembrane</keyword>
<name>A0A9P9D599_9PLEO</name>
<dbReference type="PANTHER" id="PTHR35394">
    <property type="entry name" value="DUF3176 DOMAIN-CONTAINING PROTEIN"/>
    <property type="match status" value="1"/>
</dbReference>